<proteinExistence type="predicted"/>
<dbReference type="Proteomes" id="UP000233325">
    <property type="component" value="Unassembled WGS sequence"/>
</dbReference>
<evidence type="ECO:0000313" key="2">
    <source>
        <dbReference type="Proteomes" id="UP000233325"/>
    </source>
</evidence>
<evidence type="ECO:0000313" key="1">
    <source>
        <dbReference type="EMBL" id="PKM89051.1"/>
    </source>
</evidence>
<dbReference type="PROSITE" id="PS51257">
    <property type="entry name" value="PROKAR_LIPOPROTEIN"/>
    <property type="match status" value="1"/>
</dbReference>
<gene>
    <name evidence="1" type="ORF">CVU83_00735</name>
</gene>
<dbReference type="AlphaFoldDB" id="A0A2N2E2Y0"/>
<reference evidence="1 2" key="1">
    <citation type="journal article" date="2017" name="ISME J.">
        <title>Potential for microbial H2 and metal transformations associated with novel bacteria and archaea in deep terrestrial subsurface sediments.</title>
        <authorList>
            <person name="Hernsdorf A.W."/>
            <person name="Amano Y."/>
            <person name="Miyakawa K."/>
            <person name="Ise K."/>
            <person name="Suzuki Y."/>
            <person name="Anantharaman K."/>
            <person name="Probst A."/>
            <person name="Burstein D."/>
            <person name="Thomas B.C."/>
            <person name="Banfield J.F."/>
        </authorList>
    </citation>
    <scope>NUCLEOTIDE SEQUENCE [LARGE SCALE GENOMIC DNA]</scope>
    <source>
        <strain evidence="1">HGW-Falkowbacteria-2</strain>
    </source>
</reference>
<dbReference type="EMBL" id="PHAH01000006">
    <property type="protein sequence ID" value="PKM89051.1"/>
    <property type="molecule type" value="Genomic_DNA"/>
</dbReference>
<name>A0A2N2E2Y0_9BACT</name>
<comment type="caution">
    <text evidence="1">The sequence shown here is derived from an EMBL/GenBank/DDBJ whole genome shotgun (WGS) entry which is preliminary data.</text>
</comment>
<sequence>MKKLTLLIAMAIIGMFLISCEKSEIDEPQPPVIPAEKKVEITVNFSSIPEDFAHEGGLYVYGVALFDENLNQITMLDYEYPSTKSTFKGEPVSNYLGKTMYVFTKFNRTLEGYTSDNDSHSWYTEVYVKIDVLKEQNTVYIEIPAEHREFQIGRP</sequence>
<protein>
    <submittedName>
        <fullName evidence="1">Uncharacterized protein</fullName>
    </submittedName>
</protein>
<organism evidence="1 2">
    <name type="scientific">Candidatus Falkowbacteria bacterium HGW-Falkowbacteria-2</name>
    <dbReference type="NCBI Taxonomy" id="2013769"/>
    <lineage>
        <taxon>Bacteria</taxon>
        <taxon>Candidatus Falkowiibacteriota</taxon>
    </lineage>
</organism>
<accession>A0A2N2E2Y0</accession>